<feature type="region of interest" description="Disordered" evidence="1">
    <location>
        <begin position="656"/>
        <end position="675"/>
    </location>
</feature>
<accession>A0A369JKV8</accession>
<dbReference type="OrthoDB" id="1562405at2759"/>
<keyword evidence="2" id="KW-0472">Membrane</keyword>
<dbReference type="SMART" id="SM01214">
    <property type="entry name" value="Fmp27_GFWDK"/>
    <property type="match status" value="1"/>
</dbReference>
<evidence type="ECO:0000259" key="5">
    <source>
        <dbReference type="SMART" id="SM01216"/>
    </source>
</evidence>
<dbReference type="STRING" id="39966.A0A369JKV8"/>
<dbReference type="Pfam" id="PF10344">
    <property type="entry name" value="Hobbit"/>
    <property type="match status" value="1"/>
</dbReference>
<evidence type="ECO:0000256" key="1">
    <source>
        <dbReference type="SAM" id="MobiDB-lite"/>
    </source>
</evidence>
<dbReference type="SMART" id="SM01215">
    <property type="entry name" value="Fmp27_SW"/>
    <property type="match status" value="1"/>
</dbReference>
<dbReference type="PANTHER" id="PTHR15678:SF6">
    <property type="entry name" value="BRIDGE-LIKE LIPID TRANSFER PROTEIN FAMILY MEMBER 2"/>
    <property type="match status" value="1"/>
</dbReference>
<dbReference type="InterPro" id="IPR045167">
    <property type="entry name" value="Hobbit"/>
</dbReference>
<keyword evidence="7" id="KW-1185">Reference proteome</keyword>
<feature type="domain" description="FMP27/BLTP2/Hobbit GFWDK motif-containing RBG unit" evidence="3">
    <location>
        <begin position="1366"/>
        <end position="1518"/>
    </location>
</feature>
<feature type="transmembrane region" description="Helical" evidence="2">
    <location>
        <begin position="20"/>
        <end position="44"/>
    </location>
</feature>
<dbReference type="PANTHER" id="PTHR15678">
    <property type="entry name" value="ANTIGEN MLAA-22-RELATED"/>
    <property type="match status" value="1"/>
</dbReference>
<dbReference type="FunCoup" id="A0A369JKV8">
    <property type="interactions" value="190"/>
</dbReference>
<protein>
    <submittedName>
        <fullName evidence="6">Uncharacterized protein</fullName>
    </submittedName>
</protein>
<feature type="region of interest" description="Disordered" evidence="1">
    <location>
        <begin position="2773"/>
        <end position="2856"/>
    </location>
</feature>
<dbReference type="InterPro" id="IPR019449">
    <property type="entry name" value="FMP27_WPPW_RBG"/>
</dbReference>
<evidence type="ECO:0000259" key="3">
    <source>
        <dbReference type="SMART" id="SM01214"/>
    </source>
</evidence>
<feature type="region of interest" description="Disordered" evidence="1">
    <location>
        <begin position="2538"/>
        <end position="2584"/>
    </location>
</feature>
<feature type="domain" description="FMP27 SW motif-containing RBG unit" evidence="4">
    <location>
        <begin position="1245"/>
        <end position="1348"/>
    </location>
</feature>
<organism evidence="6 7">
    <name type="scientific">Hypsizygus marmoreus</name>
    <name type="common">White beech mushroom</name>
    <name type="synonym">Agaricus marmoreus</name>
    <dbReference type="NCBI Taxonomy" id="39966"/>
    <lineage>
        <taxon>Eukaryota</taxon>
        <taxon>Fungi</taxon>
        <taxon>Dikarya</taxon>
        <taxon>Basidiomycota</taxon>
        <taxon>Agaricomycotina</taxon>
        <taxon>Agaricomycetes</taxon>
        <taxon>Agaricomycetidae</taxon>
        <taxon>Agaricales</taxon>
        <taxon>Tricholomatineae</taxon>
        <taxon>Lyophyllaceae</taxon>
        <taxon>Hypsizygus</taxon>
    </lineage>
</organism>
<sequence length="2856" mass="320110">MALLRALFLKTTTNDWWTYILLWIVRITTLSLLLRTYLIPWLFAALSKHVRMRSVSLWSIRGLYVRKGARVYRVDRVSYGWSRCSGLNVRFDGLHVEIGRDLERPAAPIRRHNRSLTLADFAPSPMARRLWGVLSRSYALVEPYFRPLIRTCVVACLRVLIRWLPHIVSNLTFDLHSTSLTFSEVPGTQISVEKISLQTSLSFTQLDKVADAVILDRLRRPSKSRPSKPRRSYGVAAWRRRFAHSFQRTLARAWGTAHGTAALTLKLNRMAGSMQSTPEETIQFLRLPGAIVFDASLGFNPREASLDTHSLTTNLDIGDSFIKLDALNLLLKSLKRHEPPLPTLDVPEEILPASPWPFFSPTSSIGTPNSANTGGSAMFSPHSSIVSPQTESPPLSALLSPDVMSPVPQGSPFLEVLSASIRHRRRHPHQPCVRLKETRNTSILSILEHASVKLSSITLSAQPSWGIGLYETVIQDVTLGAGLDDDSNQPGLHQYWMGRGKRMDSYDPDTYGLKISIQKIGLERRTRLSSMRLLTIGTMDFQALTTQWPAPWLTPSPFMCGDPNAPFLAIRAKIQGLDLLERVECLRQLIAAMEHSTKQPPNQLAVPSKSFQLPRLALQVQCGTIRGQIICADSGDFEPFAVELRSNGFLISAESSFKREPHPSPRQSSAPDYSKQPLRMDYTLSIILDPTFVHVRSGTAVETRNFAELRTSDPGFQDDPSILSLDSFEIHGEGHAIASLLHDTDNVASVSSASPILDLHILTDALCIELWNPRVMMSIQQILSILPAQKGKPSRPLPPATMPLLDRLPTGVSITMALARFVVLITAPDLNPRDTLELSRGFAVRTGLFVHYSSMHSGHAHRFHDLPQRTQTRNKLYLPQELVVDAVSAARASAITHNASAHFRVCFSNLALRSAVATQYDSDNPLIFEQDDHALEQLEFLRIPNIRVNLCLTGKRGPIPSKSADNCEISAVVAEIRATFQLSYVYAIMLALRSVKLLVPPSLSPSHHRPASHSSRVSYRFKVSITTVQALWIFPTQRVAIRIDGIDSHVLPNEPLSIRLTKVVGWVRLPSRVNKWDDDNGYKWEEMLELHALSLSFPPLPGTPSISVESDSARLRIPFGYVLADLITDIAVTVKAVRHLGHITTAGQYMDMPTPEAEGPKAVPNLTVRIRCLCFEASDDSLESKLAVIWRCGIEAAKQRLEREEAFMAKVAAIYQAESEVPASESAELDKEYNFGATHSVSIEEARRRLNEVHELDWTLRLQNIRTKHAQSEDVVNQGLRDIHAVRGASAIPNIVEVTPTEQIPPLFRALLNGVSLAVQAPSFPGERLPDFLHEQGGLPRDTHYSLLVPLHLQFVLSSLHITLRDYPLPLFSIPPHTDPSIAAWDFETDLVIAEEMGSELSVDWIPCPILEPHQGALGAAPLTISVPKTIMPVKTYANPVVHVTTKAATIISWSVSYTPAVQDFMKVMETISSSPRDSSPGVGFWDKIRLLFHWSLVASFKGEVRYHMKGSRDPYVLADEGAGFVLSFQGNTKLLIGRKNDDGELIQVISDSMFIAIPNLEHLYSRNWRPSYTRRIPENPRPFRKICAKLRSGVRFGVGFVLERACGDECHECSGSAFHRKCRHFDFLPHYRVRLEKKTGVPAIKGPEDSYNGFRSDFIHLSISLASSTRSGVPGSGHNHEPSSIHLTPKAFTHFWAWCDLFDSTLSLPTRQGSYYPARLISPKLGRHLATLKYRVHLHRLFFMHAYIDESRETWVDGVIPWIGVKGVVDEFQADMHQRDEESIVTGPLPDTTKVLRRKPFYAAEVALRGLDLRALLATFDEPLRKDIEMTAPPQRSNYRSHQNLPSTAASSIWHDPDDFIEIDWSPSIEPDLHLLPVVTCPHFTYFKRNSAALGNANDVSKFGLEKSHTCMVGKGPTVPQVQIAIATHRIRELRKLIRVNRSTSDNGKTPASLEKMMALLEDYIALLEEEPEKTSDGSAEKNAKSYLMPSYTVSPDEWAEFKNVYQVHCPKIIMTSAIRDIMVQYYYCSRARRGFEYHMATRAVKFIRDQAEAALETDSDFEHDDPEKLWGATATAQMAASALKKFLKVDQLRPSAEVSRDPGVPVLEEVDPLSGWSEGVSLSKNHCCLLLKPQIVMRGEGAKDALIVAAVQAKLQIFAIMDDSNADDPISGKVMSRSYTSVSGLQTFAPASITASDDLYVPLEVLMDLRCESNDFDRLVPQTDATFRYDKFNRLRLRNNITSVTRTSEDKAVLASDRHLQDQTDLVQVHIPRFTVSANDEHFQAISNIVTKLLLFSDAAHKIRLEKLETLLFTYDFTDLASAAKVVADLQGRLGEAMESRRTAENNHSRRLEEREGQLELLKLKAHIFLLSEELNFLFDAIKLAQDRFDDHTDPKSALLLHASSSEISWRMLDDRRDLLAKLVVQDIDYYWLSRQDSSTGNNLSVGNLQAFDGSRYALWAEILSKYNEPANHPLLKRGLFLLASWTVLAPVGGITIYESFELSLHPMRLQIDARVGRRIMDYLWPARRHRHDIGDAKNEGTVVPPRPPIGDRTSLDSPRTLHGFRTVPETNGNELKPPMLRRLGSSRSFTDLRASRRDTLGMLSMHKAPSSETLRQNSMAPDNKAKDELIKKAGDAAEMKTRASQKSFVLVRISSLNLLLSVVKEGSFECHDARIRTRDLEYRNQTWSFEELVSQFIPSDTSWRGWVKMAFHQPLLPVLPVARELFSKTKWIASSSKAAPQVDLKGPPPKLPRAKALSIDDDSKLALVHGKRANSKSPSRGWRKASRRKPEPLPAKIMALPLTDEPESLDVETERPSRSTGRKRLKSLFSRGSSRGDAMSSSTTLRPSEERQR</sequence>
<evidence type="ECO:0000259" key="4">
    <source>
        <dbReference type="SMART" id="SM01215"/>
    </source>
</evidence>
<dbReference type="InParanoid" id="A0A369JKV8"/>
<dbReference type="EMBL" id="LUEZ02000049">
    <property type="protein sequence ID" value="RDB22829.1"/>
    <property type="molecule type" value="Genomic_DNA"/>
</dbReference>
<dbReference type="Proteomes" id="UP000076154">
    <property type="component" value="Unassembled WGS sequence"/>
</dbReference>
<keyword evidence="2" id="KW-0812">Transmembrane</keyword>
<gene>
    <name evidence="6" type="ORF">Hypma_010076</name>
</gene>
<reference evidence="6" key="1">
    <citation type="submission" date="2018-04" db="EMBL/GenBank/DDBJ databases">
        <title>Whole genome sequencing of Hypsizygus marmoreus.</title>
        <authorList>
            <person name="Choi I.-G."/>
            <person name="Min B."/>
            <person name="Kim J.-G."/>
            <person name="Kim S."/>
            <person name="Oh Y.-L."/>
            <person name="Kong W.-S."/>
            <person name="Park H."/>
            <person name="Jeong J."/>
            <person name="Song E.-S."/>
        </authorList>
    </citation>
    <scope>NUCLEOTIDE SEQUENCE [LARGE SCALE GENOMIC DNA]</scope>
    <source>
        <strain evidence="6">51987-8</strain>
    </source>
</reference>
<comment type="caution">
    <text evidence="6">The sequence shown here is derived from an EMBL/GenBank/DDBJ whole genome shotgun (WGS) entry which is preliminary data.</text>
</comment>
<dbReference type="InterPro" id="IPR019415">
    <property type="entry name" value="FMP27_SW_RBG"/>
</dbReference>
<evidence type="ECO:0000313" key="7">
    <source>
        <dbReference type="Proteomes" id="UP000076154"/>
    </source>
</evidence>
<feature type="domain" description="FMP27 WPPW motif-containing RBG unit" evidence="5">
    <location>
        <begin position="1765"/>
        <end position="2208"/>
    </location>
</feature>
<dbReference type="InterPro" id="IPR019441">
    <property type="entry name" value="FMP27/BLTP2/Hobbit_GFWDK_RBG"/>
</dbReference>
<name>A0A369JKV8_HYPMA</name>
<keyword evidence="2" id="KW-1133">Transmembrane helix</keyword>
<evidence type="ECO:0000313" key="6">
    <source>
        <dbReference type="EMBL" id="RDB22829.1"/>
    </source>
</evidence>
<dbReference type="SMART" id="SM01216">
    <property type="entry name" value="Fmp27_WPPW"/>
    <property type="match status" value="1"/>
</dbReference>
<evidence type="ECO:0000256" key="2">
    <source>
        <dbReference type="SAM" id="Phobius"/>
    </source>
</evidence>
<proteinExistence type="predicted"/>